<feature type="compositionally biased region" description="Polar residues" evidence="5">
    <location>
        <begin position="157"/>
        <end position="166"/>
    </location>
</feature>
<sequence>MTDDQPASRVRDWLRQSGFAPEAEEAENQPRNQNALGSTGSEVDTRDSLEDILRLDTHTNSETREAEEAENQPRNQNELSSTGSLVNTRDSLEDILRLNTRTDSETPEATEAENQHRSQNELSSTISEVDTRDSLEDILRLDPRMDSEAPEAVGLPESQSAYSTEEASARDSDEVTGRSLDEVHQLDTPLVPSTVEVLSSQSSEVVRPANNRKKKKNKWAPTPFTYKDIIRNASKALNHIEKGNLQARPRHDKASIRYYDYLRDGSVHPGSAEDVRELPSLGNKTDVRQRLIVVEDLSQRTINTLGIRFRINPEFFEEHLLNSGYSGADFNQPSSKTWSTASLQKSYVCMKWFRPVWRTPTYFSNRDLSDLLRNKTEHFTHRGAFTTRAETNIFRLEWDLWTDPAKTIRVSRECGWEEKVSIWSGSLPGRNCQIVIVLLDPLPQISEQQRFFKKDNLYEPNSPQEASRLLPDMPNDDGLEEALVDLFGGNEDDLPRRLNERGMLFDFWTRYVMRQTMGKHVDNDPVYRCIIEQMAPRKAVEVDLDRIFQEEGSAIDFSTSLTRTKSTRDEFCDALEPDTGHISLAFPLLQIICRDTFALLKQLRHILDEMDVEIMDDARMEDRLVLWRQIISRAQRELPEFTTSITPFVSFMARIDPDGAYGEGSEHGPDGKLDLKTLLEDIERMTERLRVTSASLTSNMALLDSRRSIDEAHAVTRLTELAFIFIPLSFAASVFGMQIKPFANPVPIWYFFVVAVVATSFSYTMRLVMRSQWLTQMKIDMRADIRKYADKNGKSVQPRSLPVGLILQWAASTLVLNAVKTGKWSIRTAWIASHWIYRQVGLVVGFFLLVGLIIAIPTGILGTRHLSPGIQTAVSLGIVLAIIFTLGAVFSISNDTPDVENIWPRIFTREQATSGDQSSTRGPSVPLASGLSRWLRKCLLWLIPPITVLVIPMALLWTRALSIDMKIGATIGIGVLAFFALAFLVVGQLHRVTLPSESRASSSFRSSSTGS</sequence>
<evidence type="ECO:0000256" key="4">
    <source>
        <dbReference type="ARBA" id="ARBA00023136"/>
    </source>
</evidence>
<dbReference type="GO" id="GO:0046873">
    <property type="term" value="F:metal ion transmembrane transporter activity"/>
    <property type="evidence" value="ECO:0007669"/>
    <property type="project" value="InterPro"/>
</dbReference>
<dbReference type="AlphaFoldDB" id="A0A9W9HQB2"/>
<dbReference type="RefSeq" id="XP_056539233.1">
    <property type="nucleotide sequence ID" value="XM_056691527.1"/>
</dbReference>
<feature type="compositionally biased region" description="Basic and acidic residues" evidence="5">
    <location>
        <begin position="43"/>
        <end position="66"/>
    </location>
</feature>
<dbReference type="InterPro" id="IPR045863">
    <property type="entry name" value="CorA_TM1_TM2"/>
</dbReference>
<feature type="transmembrane region" description="Helical" evidence="6">
    <location>
        <begin position="839"/>
        <end position="861"/>
    </location>
</feature>
<evidence type="ECO:0000256" key="5">
    <source>
        <dbReference type="SAM" id="MobiDB-lite"/>
    </source>
</evidence>
<dbReference type="GeneID" id="81430703"/>
<evidence type="ECO:0000256" key="3">
    <source>
        <dbReference type="ARBA" id="ARBA00022989"/>
    </source>
</evidence>
<feature type="transmembrane region" description="Helical" evidence="6">
    <location>
        <begin position="873"/>
        <end position="893"/>
    </location>
</feature>
<evidence type="ECO:0000313" key="7">
    <source>
        <dbReference type="EMBL" id="KAJ5152925.1"/>
    </source>
</evidence>
<evidence type="ECO:0000256" key="2">
    <source>
        <dbReference type="ARBA" id="ARBA00022692"/>
    </source>
</evidence>
<dbReference type="SUPFAM" id="SSF144083">
    <property type="entry name" value="Magnesium transport protein CorA, transmembrane region"/>
    <property type="match status" value="1"/>
</dbReference>
<dbReference type="InterPro" id="IPR002523">
    <property type="entry name" value="MgTranspt_CorA/ZnTranspt_ZntB"/>
</dbReference>
<comment type="subcellular location">
    <subcellularLocation>
        <location evidence="1">Membrane</location>
        <topology evidence="1">Multi-pass membrane protein</topology>
    </subcellularLocation>
</comment>
<dbReference type="OrthoDB" id="3231000at2759"/>
<reference evidence="7" key="2">
    <citation type="journal article" date="2023" name="IMA Fungus">
        <title>Comparative genomic study of the Penicillium genus elucidates a diverse pangenome and 15 lateral gene transfer events.</title>
        <authorList>
            <person name="Petersen C."/>
            <person name="Sorensen T."/>
            <person name="Nielsen M.R."/>
            <person name="Sondergaard T.E."/>
            <person name="Sorensen J.L."/>
            <person name="Fitzpatrick D.A."/>
            <person name="Frisvad J.C."/>
            <person name="Nielsen K.L."/>
        </authorList>
    </citation>
    <scope>NUCLEOTIDE SEQUENCE</scope>
    <source>
        <strain evidence="7">IBT 26290</strain>
    </source>
</reference>
<feature type="compositionally biased region" description="Basic and acidic residues" evidence="5">
    <location>
        <begin position="167"/>
        <end position="178"/>
    </location>
</feature>
<name>A0A9W9HQB2_9EURO</name>
<comment type="caution">
    <text evidence="7">The sequence shown here is derived from an EMBL/GenBank/DDBJ whole genome shotgun (WGS) entry which is preliminary data.</text>
</comment>
<feature type="compositionally biased region" description="Polar residues" evidence="5">
    <location>
        <begin position="29"/>
        <end position="42"/>
    </location>
</feature>
<gene>
    <name evidence="7" type="ORF">N7482_009403</name>
</gene>
<proteinExistence type="predicted"/>
<evidence type="ECO:0000313" key="8">
    <source>
        <dbReference type="Proteomes" id="UP001149163"/>
    </source>
</evidence>
<keyword evidence="3 6" id="KW-1133">Transmembrane helix</keyword>
<dbReference type="Gene3D" id="1.20.58.340">
    <property type="entry name" value="Magnesium transport protein CorA, transmembrane region"/>
    <property type="match status" value="1"/>
</dbReference>
<dbReference type="Pfam" id="PF01544">
    <property type="entry name" value="CorA"/>
    <property type="match status" value="1"/>
</dbReference>
<evidence type="ECO:0000256" key="6">
    <source>
        <dbReference type="SAM" id="Phobius"/>
    </source>
</evidence>
<protein>
    <submittedName>
        <fullName evidence="7">Mg2+ transporter protein CorA-like/Zinc transport protein ZntB</fullName>
    </submittedName>
</protein>
<keyword evidence="8" id="KW-1185">Reference proteome</keyword>
<feature type="transmembrane region" description="Helical" evidence="6">
    <location>
        <begin position="748"/>
        <end position="768"/>
    </location>
</feature>
<feature type="region of interest" description="Disordered" evidence="5">
    <location>
        <begin position="1"/>
        <end position="133"/>
    </location>
</feature>
<feature type="compositionally biased region" description="Polar residues" evidence="5">
    <location>
        <begin position="72"/>
        <end position="89"/>
    </location>
</feature>
<feature type="region of interest" description="Disordered" evidence="5">
    <location>
        <begin position="145"/>
        <end position="178"/>
    </location>
</feature>
<keyword evidence="2 6" id="KW-0812">Transmembrane</keyword>
<feature type="transmembrane region" description="Helical" evidence="6">
    <location>
        <begin position="969"/>
        <end position="989"/>
    </location>
</feature>
<feature type="transmembrane region" description="Helical" evidence="6">
    <location>
        <begin position="939"/>
        <end position="957"/>
    </location>
</feature>
<dbReference type="EMBL" id="JAPQKN010000007">
    <property type="protein sequence ID" value="KAJ5152925.1"/>
    <property type="molecule type" value="Genomic_DNA"/>
</dbReference>
<organism evidence="7 8">
    <name type="scientific">Penicillium canariense</name>
    <dbReference type="NCBI Taxonomy" id="189055"/>
    <lineage>
        <taxon>Eukaryota</taxon>
        <taxon>Fungi</taxon>
        <taxon>Dikarya</taxon>
        <taxon>Ascomycota</taxon>
        <taxon>Pezizomycotina</taxon>
        <taxon>Eurotiomycetes</taxon>
        <taxon>Eurotiomycetidae</taxon>
        <taxon>Eurotiales</taxon>
        <taxon>Aspergillaceae</taxon>
        <taxon>Penicillium</taxon>
    </lineage>
</organism>
<evidence type="ECO:0000256" key="1">
    <source>
        <dbReference type="ARBA" id="ARBA00004141"/>
    </source>
</evidence>
<dbReference type="GO" id="GO:0016020">
    <property type="term" value="C:membrane"/>
    <property type="evidence" value="ECO:0007669"/>
    <property type="project" value="UniProtKB-SubCell"/>
</dbReference>
<keyword evidence="4 6" id="KW-0472">Membrane</keyword>
<feature type="compositionally biased region" description="Basic and acidic residues" evidence="5">
    <location>
        <begin position="90"/>
        <end position="104"/>
    </location>
</feature>
<accession>A0A9W9HQB2</accession>
<reference evidence="7" key="1">
    <citation type="submission" date="2022-11" db="EMBL/GenBank/DDBJ databases">
        <authorList>
            <person name="Petersen C."/>
        </authorList>
    </citation>
    <scope>NUCLEOTIDE SEQUENCE</scope>
    <source>
        <strain evidence="7">IBT 26290</strain>
    </source>
</reference>
<dbReference type="Proteomes" id="UP001149163">
    <property type="component" value="Unassembled WGS sequence"/>
</dbReference>